<keyword evidence="4" id="KW-1185">Reference proteome</keyword>
<feature type="compositionally biased region" description="Basic residues" evidence="1">
    <location>
        <begin position="93"/>
        <end position="113"/>
    </location>
</feature>
<feature type="compositionally biased region" description="Polar residues" evidence="1">
    <location>
        <begin position="77"/>
        <end position="88"/>
    </location>
</feature>
<dbReference type="Proteomes" id="UP000284375">
    <property type="component" value="Unassembled WGS sequence"/>
</dbReference>
<keyword evidence="2" id="KW-0812">Transmembrane</keyword>
<evidence type="ECO:0000313" key="3">
    <source>
        <dbReference type="EMBL" id="ROV92092.1"/>
    </source>
</evidence>
<name>A0A423VM56_CYTCH</name>
<dbReference type="EMBL" id="LJZO01000039">
    <property type="protein sequence ID" value="ROV92092.1"/>
    <property type="molecule type" value="Genomic_DNA"/>
</dbReference>
<feature type="compositionally biased region" description="Low complexity" evidence="1">
    <location>
        <begin position="427"/>
        <end position="437"/>
    </location>
</feature>
<feature type="compositionally biased region" description="Polar residues" evidence="1">
    <location>
        <begin position="15"/>
        <end position="47"/>
    </location>
</feature>
<dbReference type="AlphaFoldDB" id="A0A423VM56"/>
<feature type="region of interest" description="Disordered" evidence="1">
    <location>
        <begin position="419"/>
        <end position="438"/>
    </location>
</feature>
<proteinExistence type="predicted"/>
<feature type="region of interest" description="Disordered" evidence="1">
    <location>
        <begin position="221"/>
        <end position="243"/>
    </location>
</feature>
<evidence type="ECO:0000256" key="1">
    <source>
        <dbReference type="SAM" id="MobiDB-lite"/>
    </source>
</evidence>
<feature type="transmembrane region" description="Helical" evidence="2">
    <location>
        <begin position="363"/>
        <end position="383"/>
    </location>
</feature>
<organism evidence="3 4">
    <name type="scientific">Cytospora chrysosperma</name>
    <name type="common">Cytospora canker fungus</name>
    <name type="synonym">Sphaeria chrysosperma</name>
    <dbReference type="NCBI Taxonomy" id="252740"/>
    <lineage>
        <taxon>Eukaryota</taxon>
        <taxon>Fungi</taxon>
        <taxon>Dikarya</taxon>
        <taxon>Ascomycota</taxon>
        <taxon>Pezizomycotina</taxon>
        <taxon>Sordariomycetes</taxon>
        <taxon>Sordariomycetidae</taxon>
        <taxon>Diaporthales</taxon>
        <taxon>Cytosporaceae</taxon>
        <taxon>Cytospora</taxon>
    </lineage>
</organism>
<evidence type="ECO:0000256" key="2">
    <source>
        <dbReference type="SAM" id="Phobius"/>
    </source>
</evidence>
<protein>
    <submittedName>
        <fullName evidence="3">Uncharacterized protein</fullName>
    </submittedName>
</protein>
<evidence type="ECO:0000313" key="4">
    <source>
        <dbReference type="Proteomes" id="UP000284375"/>
    </source>
</evidence>
<gene>
    <name evidence="3" type="ORF">VSDG_07518</name>
</gene>
<accession>A0A423VM56</accession>
<comment type="caution">
    <text evidence="3">The sequence shown here is derived from an EMBL/GenBank/DDBJ whole genome shotgun (WGS) entry which is preliminary data.</text>
</comment>
<reference evidence="3 4" key="1">
    <citation type="submission" date="2015-09" db="EMBL/GenBank/DDBJ databases">
        <title>Host preference determinants of Valsa canker pathogens revealed by comparative genomics.</title>
        <authorList>
            <person name="Yin Z."/>
            <person name="Huang L."/>
        </authorList>
    </citation>
    <scope>NUCLEOTIDE SEQUENCE [LARGE SCALE GENOMIC DNA]</scope>
    <source>
        <strain evidence="3 4">YSFL</strain>
    </source>
</reference>
<keyword evidence="2" id="KW-1133">Transmembrane helix</keyword>
<dbReference type="OrthoDB" id="5238272at2759"/>
<sequence length="485" mass="53043">MPNPSSLPSFRTPLTGHTVQQIPNSTLPLSPQPPVQDTQARMSSNHLTNERHRRQDSIGVSPLSTDRGSASLHESWLSGQFHTSLPPAQQSHQNRHHQQRHHQRHHQRRHNQQHHVEQPTPDWPLPTIPLAGPDALNSVPPNKTSMVTPEDTLEDVSLDGQSSSHSINQEDKQPHKSILHQEQQERLQAQYAQPAHFAPVMQLRPSSFEIMGCFTPVELEQPAGPSDSHARRHTGASQHHGTHYGISRALTPYPAAVPPPAMLSTGIRCVRVMQHPEVVAGSGAVHAYQTGTLSFAQYSGQPEPELEPESYSTSRLVALIIIAAITLASFLLLAQSVAVIAIFRASGQPVGHGYVVECVLSTLIFFPSLTGLVWLLVGGRFVFPYTLQSPFARRQPAQLKELELGSINRPTAATNSRFAQHGEGQHHQQLPQPVLPVSRPLRGPVESRELLLQAAAPNATVGPSTTQTSIVTELCNAVSAPDSRP</sequence>
<feature type="region of interest" description="Disordered" evidence="1">
    <location>
        <begin position="1"/>
        <end position="178"/>
    </location>
</feature>
<feature type="transmembrane region" description="Helical" evidence="2">
    <location>
        <begin position="316"/>
        <end position="343"/>
    </location>
</feature>
<keyword evidence="2" id="KW-0472">Membrane</keyword>